<reference evidence="1 2" key="1">
    <citation type="submission" date="2024-10" db="EMBL/GenBank/DDBJ databases">
        <title>The Natural Products Discovery Center: Release of the First 8490 Sequenced Strains for Exploring Actinobacteria Biosynthetic Diversity.</title>
        <authorList>
            <person name="Kalkreuter E."/>
            <person name="Kautsar S.A."/>
            <person name="Yang D."/>
            <person name="Bader C.D."/>
            <person name="Teijaro C.N."/>
            <person name="Fluegel L."/>
            <person name="Davis C.M."/>
            <person name="Simpson J.R."/>
            <person name="Lauterbach L."/>
            <person name="Steele A.D."/>
            <person name="Gui C."/>
            <person name="Meng S."/>
            <person name="Li G."/>
            <person name="Viehrig K."/>
            <person name="Ye F."/>
            <person name="Su P."/>
            <person name="Kiefer A.F."/>
            <person name="Nichols A."/>
            <person name="Cepeda A.J."/>
            <person name="Yan W."/>
            <person name="Fan B."/>
            <person name="Jiang Y."/>
            <person name="Adhikari A."/>
            <person name="Zheng C.-J."/>
            <person name="Schuster L."/>
            <person name="Cowan T.M."/>
            <person name="Smanski M.J."/>
            <person name="Chevrette M.G."/>
            <person name="De Carvalho L.P.S."/>
            <person name="Shen B."/>
        </authorList>
    </citation>
    <scope>NUCLEOTIDE SEQUENCE [LARGE SCALE GENOMIC DNA]</scope>
    <source>
        <strain evidence="1 2">NPDC000087</strain>
    </source>
</reference>
<name>A0ABW6WIY8_9ACTN</name>
<proteinExistence type="predicted"/>
<sequence length="137" mass="15223">MEHDAGIAEILNRLAPLHPRNDTFPGEVLTRLAAEALDWAAVDRARPVELAGFRERFLPDCEVTGRDRPKLQFAVLAAAARHGGVEVDLLDEVAYWQTDDFWRYAAYTAIAYVRMAAHRAGVPEPDVCRGLAKTHDG</sequence>
<keyword evidence="2" id="KW-1185">Reference proteome</keyword>
<protein>
    <submittedName>
        <fullName evidence="1">Uncharacterized protein</fullName>
    </submittedName>
</protein>
<dbReference type="EMBL" id="JBIAZU010000005">
    <property type="protein sequence ID" value="MFF5292983.1"/>
    <property type="molecule type" value="Genomic_DNA"/>
</dbReference>
<comment type="caution">
    <text evidence="1">The sequence shown here is derived from an EMBL/GenBank/DDBJ whole genome shotgun (WGS) entry which is preliminary data.</text>
</comment>
<evidence type="ECO:0000313" key="2">
    <source>
        <dbReference type="Proteomes" id="UP001602245"/>
    </source>
</evidence>
<organism evidence="1 2">
    <name type="scientific">Paractinoplanes globisporus</name>
    <dbReference type="NCBI Taxonomy" id="113565"/>
    <lineage>
        <taxon>Bacteria</taxon>
        <taxon>Bacillati</taxon>
        <taxon>Actinomycetota</taxon>
        <taxon>Actinomycetes</taxon>
        <taxon>Micromonosporales</taxon>
        <taxon>Micromonosporaceae</taxon>
        <taxon>Paractinoplanes</taxon>
    </lineage>
</organism>
<accession>A0ABW6WIY8</accession>
<evidence type="ECO:0000313" key="1">
    <source>
        <dbReference type="EMBL" id="MFF5292983.1"/>
    </source>
</evidence>
<dbReference type="Proteomes" id="UP001602245">
    <property type="component" value="Unassembled WGS sequence"/>
</dbReference>
<dbReference type="RefSeq" id="WP_020516815.1">
    <property type="nucleotide sequence ID" value="NZ_JBIAZU010000005.1"/>
</dbReference>
<gene>
    <name evidence="1" type="ORF">ACFY35_26365</name>
</gene>